<dbReference type="STRING" id="1189619.pgond44_14443"/>
<dbReference type="EMBL" id="APLF01000026">
    <property type="protein sequence ID" value="EMY79922.1"/>
    <property type="molecule type" value="Genomic_DNA"/>
</dbReference>
<feature type="domain" description="HTH cro/C1-type" evidence="2">
    <location>
        <begin position="18"/>
        <end position="72"/>
    </location>
</feature>
<dbReference type="SUPFAM" id="SSF47413">
    <property type="entry name" value="lambda repressor-like DNA-binding domains"/>
    <property type="match status" value="1"/>
</dbReference>
<gene>
    <name evidence="3" type="ORF">pgond44_14443</name>
</gene>
<organism evidence="3 4">
    <name type="scientific">Psychroflexus gondwanensis ACAM 44</name>
    <dbReference type="NCBI Taxonomy" id="1189619"/>
    <lineage>
        <taxon>Bacteria</taxon>
        <taxon>Pseudomonadati</taxon>
        <taxon>Bacteroidota</taxon>
        <taxon>Flavobacteriia</taxon>
        <taxon>Flavobacteriales</taxon>
        <taxon>Flavobacteriaceae</taxon>
        <taxon>Psychroflexus</taxon>
    </lineage>
</organism>
<dbReference type="Proteomes" id="UP000012317">
    <property type="component" value="Unassembled WGS sequence"/>
</dbReference>
<dbReference type="Gene3D" id="1.10.260.40">
    <property type="entry name" value="lambda repressor-like DNA-binding domains"/>
    <property type="match status" value="1"/>
</dbReference>
<evidence type="ECO:0000313" key="4">
    <source>
        <dbReference type="Proteomes" id="UP000012317"/>
    </source>
</evidence>
<dbReference type="eggNOG" id="COG1396">
    <property type="taxonomic scope" value="Bacteria"/>
</dbReference>
<dbReference type="PROSITE" id="PS50943">
    <property type="entry name" value="HTH_CROC1"/>
    <property type="match status" value="1"/>
</dbReference>
<dbReference type="InterPro" id="IPR010982">
    <property type="entry name" value="Lambda_DNA-bd_dom_sf"/>
</dbReference>
<evidence type="ECO:0000256" key="1">
    <source>
        <dbReference type="SAM" id="MobiDB-lite"/>
    </source>
</evidence>
<feature type="region of interest" description="Disordered" evidence="1">
    <location>
        <begin position="87"/>
        <end position="106"/>
    </location>
</feature>
<dbReference type="GO" id="GO:0003677">
    <property type="term" value="F:DNA binding"/>
    <property type="evidence" value="ECO:0007669"/>
    <property type="project" value="InterPro"/>
</dbReference>
<protein>
    <submittedName>
        <fullName evidence="3">Addiction module antitoxin transcriptional regulator</fullName>
    </submittedName>
</protein>
<name>N1WRR8_9FLAO</name>
<evidence type="ECO:0000259" key="2">
    <source>
        <dbReference type="PROSITE" id="PS50943"/>
    </source>
</evidence>
<proteinExistence type="predicted"/>
<dbReference type="AlphaFoldDB" id="N1WRR8"/>
<accession>N1WRR8</accession>
<keyword evidence="4" id="KW-1185">Reference proteome</keyword>
<dbReference type="SMART" id="SM00530">
    <property type="entry name" value="HTH_XRE"/>
    <property type="match status" value="1"/>
</dbReference>
<dbReference type="Pfam" id="PF01381">
    <property type="entry name" value="HTH_3"/>
    <property type="match status" value="1"/>
</dbReference>
<dbReference type="PATRIC" id="fig|1189619.4.peg.2987"/>
<sequence length="119" mass="13415">MLILPKARRLLDEMGENIKLARLRRKLSAEQVAERANMSRPTLSAIEKGKPTVSMGSYFLVLQVLGLEKDFLFLAKDDELGRKLQDASISTNGRAQKQRDKNGTLSTNTTLSFSKIRMF</sequence>
<comment type="caution">
    <text evidence="3">The sequence shown here is derived from an EMBL/GenBank/DDBJ whole genome shotgun (WGS) entry which is preliminary data.</text>
</comment>
<reference evidence="3 4" key="1">
    <citation type="journal article" date="2014" name="Genome Biol. Evol.">
        <title>Extensive gene acquisition in the extremely psychrophilic bacterial species Psychroflexus torquis and the link to sea-ice ecosystem specialism.</title>
        <authorList>
            <person name="Feng S."/>
            <person name="Powell S.M."/>
            <person name="Wilson R."/>
            <person name="Bowman J.P."/>
        </authorList>
    </citation>
    <scope>NUCLEOTIDE SEQUENCE [LARGE SCALE GENOMIC DNA]</scope>
    <source>
        <strain evidence="3 4">ACAM 44</strain>
    </source>
</reference>
<dbReference type="CDD" id="cd00093">
    <property type="entry name" value="HTH_XRE"/>
    <property type="match status" value="1"/>
</dbReference>
<evidence type="ECO:0000313" key="3">
    <source>
        <dbReference type="EMBL" id="EMY79922.1"/>
    </source>
</evidence>
<dbReference type="InterPro" id="IPR001387">
    <property type="entry name" value="Cro/C1-type_HTH"/>
</dbReference>